<feature type="region of interest" description="Disordered" evidence="1">
    <location>
        <begin position="190"/>
        <end position="213"/>
    </location>
</feature>
<reference evidence="2 3" key="1">
    <citation type="submission" date="2017-05" db="EMBL/GenBank/DDBJ databases">
        <title>The complete genome sequence of Deinococcus ficus isolated from the rhizosphere of the Ficus religiosa L. in Taiwan.</title>
        <authorList>
            <person name="Wu K.-M."/>
            <person name="Liao T.-L."/>
            <person name="Liu Y.-M."/>
            <person name="Young C.-C."/>
            <person name="Tsai S.-F."/>
        </authorList>
    </citation>
    <scope>NUCLEOTIDE SEQUENCE [LARGE SCALE GENOMIC DNA]</scope>
    <source>
        <strain evidence="2 3">CC-FR2-10</strain>
    </source>
</reference>
<dbReference type="Pfam" id="PF04350">
    <property type="entry name" value="PilO"/>
    <property type="match status" value="1"/>
</dbReference>
<proteinExistence type="predicted"/>
<name>A0A221SXC4_9DEIO</name>
<dbReference type="RefSeq" id="WP_027462997.1">
    <property type="nucleotide sequence ID" value="NZ_CP021081.1"/>
</dbReference>
<accession>A0A221SXC4</accession>
<dbReference type="STRING" id="317577.GCA_000419625_01925"/>
<dbReference type="InterPro" id="IPR007445">
    <property type="entry name" value="PilO"/>
</dbReference>
<dbReference type="GO" id="GO:0043107">
    <property type="term" value="P:type IV pilus-dependent motility"/>
    <property type="evidence" value="ECO:0007669"/>
    <property type="project" value="InterPro"/>
</dbReference>
<organism evidence="2 3">
    <name type="scientific">Deinococcus ficus</name>
    <dbReference type="NCBI Taxonomy" id="317577"/>
    <lineage>
        <taxon>Bacteria</taxon>
        <taxon>Thermotogati</taxon>
        <taxon>Deinococcota</taxon>
        <taxon>Deinococci</taxon>
        <taxon>Deinococcales</taxon>
        <taxon>Deinococcaceae</taxon>
        <taxon>Deinococcus</taxon>
    </lineage>
</organism>
<keyword evidence="3" id="KW-1185">Reference proteome</keyword>
<evidence type="ECO:0000256" key="1">
    <source>
        <dbReference type="SAM" id="MobiDB-lite"/>
    </source>
</evidence>
<dbReference type="PANTHER" id="PTHR39555:SF1">
    <property type="entry name" value="TYPE IV PILUS INNER MEMBRANE COMPONENT PILO"/>
    <property type="match status" value="1"/>
</dbReference>
<dbReference type="Gene3D" id="3.30.70.60">
    <property type="match status" value="1"/>
</dbReference>
<evidence type="ECO:0000313" key="2">
    <source>
        <dbReference type="EMBL" id="ASN81288.1"/>
    </source>
</evidence>
<dbReference type="GO" id="GO:0043683">
    <property type="term" value="P:type IV pilus assembly"/>
    <property type="evidence" value="ECO:0007669"/>
    <property type="project" value="InterPro"/>
</dbReference>
<dbReference type="AlphaFoldDB" id="A0A221SXC4"/>
<dbReference type="KEGG" id="dfc:DFI_09930"/>
<dbReference type="EMBL" id="CP021081">
    <property type="protein sequence ID" value="ASN81288.1"/>
    <property type="molecule type" value="Genomic_DNA"/>
</dbReference>
<evidence type="ECO:0000313" key="3">
    <source>
        <dbReference type="Proteomes" id="UP000259030"/>
    </source>
</evidence>
<gene>
    <name evidence="2" type="ORF">DFI_09930</name>
</gene>
<dbReference type="Proteomes" id="UP000259030">
    <property type="component" value="Chromosome"/>
</dbReference>
<sequence>MFDKMPPRNLFLITLAACLAVAGMWYTLRFKPRQDEIALLRTDVQTAQDKVAQYRTAQAQLPALREEVAKLRVEQAEFLRALPNTANFGSVLNELRQTSASNGVNLTNVTVSTGAATGLPAGVRPIALTLNLNGKFRNVYRTIQSVETMGRFTNINSVALQLPQADSLDPDLESNLGLTVYTYDPNLAAAPADPNAAPAAPAAAPAAPAGGAQ</sequence>
<dbReference type="PANTHER" id="PTHR39555">
    <property type="entry name" value="FIMBRIAL ASSEMBLY PROTEIN PILO-LIKE PROTEIN-RELATED"/>
    <property type="match status" value="1"/>
</dbReference>
<dbReference type="InterPro" id="IPR014717">
    <property type="entry name" value="Transl_elong_EF1B/ribsomal_bS6"/>
</dbReference>
<protein>
    <submittedName>
        <fullName evidence="2">Pilus assembly protein PilO</fullName>
    </submittedName>
</protein>